<evidence type="ECO:0000259" key="7">
    <source>
        <dbReference type="Pfam" id="PF01593"/>
    </source>
</evidence>
<dbReference type="Proteomes" id="UP001216150">
    <property type="component" value="Unassembled WGS sequence"/>
</dbReference>
<dbReference type="PANTHER" id="PTHR43563:SF14">
    <property type="entry name" value="AMINE OXIDASE"/>
    <property type="match status" value="1"/>
</dbReference>
<evidence type="ECO:0000256" key="5">
    <source>
        <dbReference type="PIRSR" id="PIRSR601613-1"/>
    </source>
</evidence>
<feature type="domain" description="Amine oxidase" evidence="7">
    <location>
        <begin position="11"/>
        <end position="424"/>
    </location>
</feature>
<dbReference type="EMBL" id="JAQJAC010000007">
    <property type="protein sequence ID" value="KAJ5579043.1"/>
    <property type="molecule type" value="Genomic_DNA"/>
</dbReference>
<dbReference type="EC" id="1.4.3.-" evidence="6"/>
<feature type="binding site" evidence="5">
    <location>
        <begin position="31"/>
        <end position="32"/>
    </location>
    <ligand>
        <name>FAD</name>
        <dbReference type="ChEBI" id="CHEBI:57692"/>
    </ligand>
</feature>
<sequence>MFDLVVIGTGFSGVQAAHTAKQAGLSVSVLEARDCVGGKIWSVPLAPGRGFAELGGAWVNDSLQPRVWSYAQKFGLKVVKQCLEGTAIMQPSENERFEFPFGTTPEFTPCKKKNPEFIRDHFQAQSLKNGLLSAEVDKVTLDQYVHSLGALPKFAKMVNMWSQVMHGLESTEESAAWFIDYCRRNKGFLAIRADDSTGGQYLRFQDGAQSITREIARLVEKDNIHVSCPIKAINDYDSHVTIKTRNGMIFSAKKCILSVPSTMYKAFSFSPALPSAVQEVTNNTVLGDYNKAIVCHDKPWWRSEVVEKDHYSLTCFVNDLHGRKWENLPSHERRAAALKQLTKGFKNHPDVFKQIEYFDQIWQHEEFSRGALASIHALGHLTKYALVYGQPVGNIHFVGTEYSSEWKGYMEGALCSGEHGAKQVAGVLQNPTAKI</sequence>
<evidence type="ECO:0000256" key="3">
    <source>
        <dbReference type="ARBA" id="ARBA00023002"/>
    </source>
</evidence>
<name>A0AAD6DF51_9EURO</name>
<evidence type="ECO:0000256" key="6">
    <source>
        <dbReference type="RuleBase" id="RU362067"/>
    </source>
</evidence>
<evidence type="ECO:0000313" key="8">
    <source>
        <dbReference type="EMBL" id="KAJ5579043.1"/>
    </source>
</evidence>
<comment type="cofactor">
    <cofactor evidence="1 6">
        <name>FAD</name>
        <dbReference type="ChEBI" id="CHEBI:57692"/>
    </cofactor>
</comment>
<dbReference type="Gene3D" id="3.50.50.60">
    <property type="entry name" value="FAD/NAD(P)-binding domain"/>
    <property type="match status" value="1"/>
</dbReference>
<evidence type="ECO:0000256" key="2">
    <source>
        <dbReference type="ARBA" id="ARBA00005995"/>
    </source>
</evidence>
<dbReference type="SUPFAM" id="SSF54373">
    <property type="entry name" value="FAD-linked reductases, C-terminal domain"/>
    <property type="match status" value="1"/>
</dbReference>
<dbReference type="InterPro" id="IPR002937">
    <property type="entry name" value="Amino_oxidase"/>
</dbReference>
<evidence type="ECO:0000256" key="1">
    <source>
        <dbReference type="ARBA" id="ARBA00001974"/>
    </source>
</evidence>
<evidence type="ECO:0000313" key="9">
    <source>
        <dbReference type="Proteomes" id="UP001216150"/>
    </source>
</evidence>
<dbReference type="InterPro" id="IPR050703">
    <property type="entry name" value="Flavin_MAO"/>
</dbReference>
<gene>
    <name evidence="8" type="ORF">N7450_007910</name>
</gene>
<dbReference type="PRINTS" id="PR00757">
    <property type="entry name" value="AMINEOXDASEF"/>
</dbReference>
<comment type="similarity">
    <text evidence="2 6">Belongs to the flavin monoamine oxidase family.</text>
</comment>
<keyword evidence="6" id="KW-0285">Flavoprotein</keyword>
<feature type="binding site" evidence="5">
    <location>
        <position position="401"/>
    </location>
    <ligand>
        <name>FAD</name>
        <dbReference type="ChEBI" id="CHEBI:57692"/>
    </ligand>
</feature>
<protein>
    <recommendedName>
        <fullName evidence="6">Amine oxidase</fullName>
        <ecNumber evidence="6">1.4.3.-</ecNumber>
    </recommendedName>
</protein>
<organism evidence="8 9">
    <name type="scientific">Penicillium hetheringtonii</name>
    <dbReference type="NCBI Taxonomy" id="911720"/>
    <lineage>
        <taxon>Eukaryota</taxon>
        <taxon>Fungi</taxon>
        <taxon>Dikarya</taxon>
        <taxon>Ascomycota</taxon>
        <taxon>Pezizomycotina</taxon>
        <taxon>Eurotiomycetes</taxon>
        <taxon>Eurotiomycetidae</taxon>
        <taxon>Eurotiales</taxon>
        <taxon>Aspergillaceae</taxon>
        <taxon>Penicillium</taxon>
    </lineage>
</organism>
<reference evidence="8 9" key="1">
    <citation type="journal article" date="2023" name="IMA Fungus">
        <title>Comparative genomic study of the Penicillium genus elucidates a diverse pangenome and 15 lateral gene transfer events.</title>
        <authorList>
            <person name="Petersen C."/>
            <person name="Sorensen T."/>
            <person name="Nielsen M.R."/>
            <person name="Sondergaard T.E."/>
            <person name="Sorensen J.L."/>
            <person name="Fitzpatrick D.A."/>
            <person name="Frisvad J.C."/>
            <person name="Nielsen K.L."/>
        </authorList>
    </citation>
    <scope>NUCLEOTIDE SEQUENCE [LARGE SCALE GENOMIC DNA]</scope>
    <source>
        <strain evidence="8 9">IBT 29057</strain>
    </source>
</reference>
<keyword evidence="9" id="KW-1185">Reference proteome</keyword>
<dbReference type="Pfam" id="PF01593">
    <property type="entry name" value="Amino_oxidase"/>
    <property type="match status" value="1"/>
</dbReference>
<evidence type="ECO:0000256" key="4">
    <source>
        <dbReference type="ARBA" id="ARBA00048448"/>
    </source>
</evidence>
<keyword evidence="6" id="KW-0274">FAD</keyword>
<accession>A0AAD6DF51</accession>
<proteinExistence type="inferred from homology"/>
<dbReference type="SUPFAM" id="SSF51905">
    <property type="entry name" value="FAD/NAD(P)-binding domain"/>
    <property type="match status" value="1"/>
</dbReference>
<dbReference type="InterPro" id="IPR036188">
    <property type="entry name" value="FAD/NAD-bd_sf"/>
</dbReference>
<keyword evidence="3 6" id="KW-0560">Oxidoreductase</keyword>
<comment type="catalytic activity">
    <reaction evidence="4">
        <text>a secondary aliphatic amine + O2 + H2O = a primary amine + an aldehyde + H2O2</text>
        <dbReference type="Rhea" id="RHEA:26414"/>
        <dbReference type="ChEBI" id="CHEBI:15377"/>
        <dbReference type="ChEBI" id="CHEBI:15379"/>
        <dbReference type="ChEBI" id="CHEBI:16240"/>
        <dbReference type="ChEBI" id="CHEBI:17478"/>
        <dbReference type="ChEBI" id="CHEBI:58855"/>
        <dbReference type="ChEBI" id="CHEBI:65296"/>
        <dbReference type="EC" id="1.4.3.4"/>
    </reaction>
</comment>
<feature type="binding site" evidence="5">
    <location>
        <position position="12"/>
    </location>
    <ligand>
        <name>FAD</name>
        <dbReference type="ChEBI" id="CHEBI:57692"/>
    </ligand>
</feature>
<comment type="caution">
    <text evidence="8">The sequence shown here is derived from an EMBL/GenBank/DDBJ whole genome shotgun (WGS) entry which is preliminary data.</text>
</comment>
<dbReference type="AlphaFoldDB" id="A0AAD6DF51"/>
<dbReference type="PANTHER" id="PTHR43563">
    <property type="entry name" value="AMINE OXIDASE"/>
    <property type="match status" value="1"/>
</dbReference>
<dbReference type="InterPro" id="IPR001613">
    <property type="entry name" value="Flavin_amine_oxidase"/>
</dbReference>
<dbReference type="GO" id="GO:0097621">
    <property type="term" value="F:monoamine oxidase activity"/>
    <property type="evidence" value="ECO:0007669"/>
    <property type="project" value="UniProtKB-EC"/>
</dbReference>